<feature type="transmembrane region" description="Helical" evidence="6">
    <location>
        <begin position="127"/>
        <end position="149"/>
    </location>
</feature>
<protein>
    <submittedName>
        <fullName evidence="8">G_PROTEIN_RECEP_F1_2 domain-containing protein</fullName>
    </submittedName>
</protein>
<dbReference type="GO" id="GO:0016020">
    <property type="term" value="C:membrane"/>
    <property type="evidence" value="ECO:0007669"/>
    <property type="project" value="UniProtKB-SubCell"/>
</dbReference>
<dbReference type="STRING" id="1561998.A0A1I7U996"/>
<keyword evidence="3 6" id="KW-0812">Transmembrane</keyword>
<dbReference type="eggNOG" id="ENOG502R31Y">
    <property type="taxonomic scope" value="Eukaryota"/>
</dbReference>
<reference evidence="8" key="1">
    <citation type="submission" date="2016-11" db="UniProtKB">
        <authorList>
            <consortium name="WormBaseParasite"/>
        </authorList>
    </citation>
    <scope>IDENTIFICATION</scope>
</reference>
<dbReference type="Pfam" id="PF10317">
    <property type="entry name" value="7TM_GPCR_Srd"/>
    <property type="match status" value="1"/>
</dbReference>
<keyword evidence="5 6" id="KW-0472">Membrane</keyword>
<evidence type="ECO:0000256" key="2">
    <source>
        <dbReference type="ARBA" id="ARBA00009166"/>
    </source>
</evidence>
<evidence type="ECO:0000256" key="4">
    <source>
        <dbReference type="ARBA" id="ARBA00022989"/>
    </source>
</evidence>
<organism evidence="7 8">
    <name type="scientific">Caenorhabditis tropicalis</name>
    <dbReference type="NCBI Taxonomy" id="1561998"/>
    <lineage>
        <taxon>Eukaryota</taxon>
        <taxon>Metazoa</taxon>
        <taxon>Ecdysozoa</taxon>
        <taxon>Nematoda</taxon>
        <taxon>Chromadorea</taxon>
        <taxon>Rhabditida</taxon>
        <taxon>Rhabditina</taxon>
        <taxon>Rhabditomorpha</taxon>
        <taxon>Rhabditoidea</taxon>
        <taxon>Rhabditidae</taxon>
        <taxon>Peloderinae</taxon>
        <taxon>Caenorhabditis</taxon>
    </lineage>
</organism>
<name>A0A1I7U996_9PELO</name>
<dbReference type="Gene3D" id="1.20.1070.10">
    <property type="entry name" value="Rhodopsin 7-helix transmembrane proteins"/>
    <property type="match status" value="1"/>
</dbReference>
<keyword evidence="7" id="KW-1185">Reference proteome</keyword>
<evidence type="ECO:0000256" key="5">
    <source>
        <dbReference type="ARBA" id="ARBA00023136"/>
    </source>
</evidence>
<evidence type="ECO:0000313" key="7">
    <source>
        <dbReference type="Proteomes" id="UP000095282"/>
    </source>
</evidence>
<feature type="transmembrane region" description="Helical" evidence="6">
    <location>
        <begin position="42"/>
        <end position="62"/>
    </location>
</feature>
<dbReference type="Proteomes" id="UP000095282">
    <property type="component" value="Unplaced"/>
</dbReference>
<dbReference type="WBParaSite" id="Csp11.Scaffold629.g16159.t1">
    <property type="protein sequence ID" value="Csp11.Scaffold629.g16159.t1"/>
    <property type="gene ID" value="Csp11.Scaffold629.g16159"/>
</dbReference>
<dbReference type="InterPro" id="IPR019421">
    <property type="entry name" value="7TM_GPCR_serpentine_rcpt_Srd"/>
</dbReference>
<accession>A0A1I7U996</accession>
<evidence type="ECO:0000256" key="3">
    <source>
        <dbReference type="ARBA" id="ARBA00022692"/>
    </source>
</evidence>
<sequence>MIGVIILLFYYTALGTIGIILNTLLLYLSIFRSPSQIKTYRILIINFALTDMFSSFLMMFIAPRIIPLDFAMAHVFYGLCHYTGPFICYASYSSLLHLFIHSMWSLLLSFAYRNYILSSGPPSNLKVFLCGLVIYTPSFIQLIVFMFTAGDPNTIMNMLKIKFPNYDLDITTITGITDALSPVAIFSILNLTIPVFPIYSAILIFRRKILKKLGENTEHLRSETKLIHKQLLKALTLQACLPFLFTGGVFLFYIQAIRLISHPILECLICAIPAPIPILSSIISLYHIRPYRQALLRLFTRITIPIPQNEHHSSAAGLTPKYKVSVLSLSRLHRLSVPNNS</sequence>
<evidence type="ECO:0000256" key="1">
    <source>
        <dbReference type="ARBA" id="ARBA00004141"/>
    </source>
</evidence>
<feature type="transmembrane region" description="Helical" evidence="6">
    <location>
        <begin position="231"/>
        <end position="254"/>
    </location>
</feature>
<feature type="transmembrane region" description="Helical" evidence="6">
    <location>
        <begin position="260"/>
        <end position="288"/>
    </location>
</feature>
<dbReference type="PANTHER" id="PTHR22945:SF101">
    <property type="entry name" value="G_PROTEIN_RECEP_F1_2 DOMAIN-CONTAINING PROTEIN"/>
    <property type="match status" value="1"/>
</dbReference>
<proteinExistence type="inferred from homology"/>
<comment type="subcellular location">
    <subcellularLocation>
        <location evidence="1">Membrane</location>
        <topology evidence="1">Multi-pass membrane protein</topology>
    </subcellularLocation>
</comment>
<evidence type="ECO:0000313" key="8">
    <source>
        <dbReference type="WBParaSite" id="Csp11.Scaffold629.g16159.t1"/>
    </source>
</evidence>
<feature type="transmembrane region" description="Helical" evidence="6">
    <location>
        <begin position="7"/>
        <end position="30"/>
    </location>
</feature>
<feature type="transmembrane region" description="Helical" evidence="6">
    <location>
        <begin position="183"/>
        <end position="205"/>
    </location>
</feature>
<dbReference type="AlphaFoldDB" id="A0A1I7U996"/>
<keyword evidence="4 6" id="KW-1133">Transmembrane helix</keyword>
<evidence type="ECO:0000256" key="6">
    <source>
        <dbReference type="SAM" id="Phobius"/>
    </source>
</evidence>
<dbReference type="SUPFAM" id="SSF81321">
    <property type="entry name" value="Family A G protein-coupled receptor-like"/>
    <property type="match status" value="1"/>
</dbReference>
<comment type="similarity">
    <text evidence="2">Belongs to the nematode receptor-like protein srd family.</text>
</comment>
<dbReference type="PANTHER" id="PTHR22945">
    <property type="entry name" value="SERPENTINE RECEPTOR, CLASS D DELTA"/>
    <property type="match status" value="1"/>
</dbReference>
<dbReference type="InterPro" id="IPR050920">
    <property type="entry name" value="Nematode_rcpt-like_delta"/>
</dbReference>